<proteinExistence type="predicted"/>
<dbReference type="InterPro" id="IPR010496">
    <property type="entry name" value="AL/BT2_dom"/>
</dbReference>
<keyword evidence="1" id="KW-0732">Signal</keyword>
<dbReference type="Proteomes" id="UP001143304">
    <property type="component" value="Unassembled WGS sequence"/>
</dbReference>
<name>A0ABT3T8W7_9GAMM</name>
<feature type="chain" id="PRO_5045485376" evidence="1">
    <location>
        <begin position="22"/>
        <end position="257"/>
    </location>
</feature>
<evidence type="ECO:0000256" key="1">
    <source>
        <dbReference type="SAM" id="SignalP"/>
    </source>
</evidence>
<dbReference type="Pfam" id="PF06439">
    <property type="entry name" value="3keto-disac_hyd"/>
    <property type="match status" value="1"/>
</dbReference>
<protein>
    <submittedName>
        <fullName evidence="3">DUF1080 domain-containing protein</fullName>
    </submittedName>
</protein>
<feature type="signal peptide" evidence="1">
    <location>
        <begin position="1"/>
        <end position="21"/>
    </location>
</feature>
<evidence type="ECO:0000313" key="3">
    <source>
        <dbReference type="EMBL" id="MCX2978723.1"/>
    </source>
</evidence>
<keyword evidence="4" id="KW-1185">Reference proteome</keyword>
<comment type="caution">
    <text evidence="3">The sequence shown here is derived from an EMBL/GenBank/DDBJ whole genome shotgun (WGS) entry which is preliminary data.</text>
</comment>
<feature type="domain" description="3-keto-alpha-glucoside-1,2-lyase/3-keto-2-hydroxy-glucal hydratase" evidence="2">
    <location>
        <begin position="40"/>
        <end position="254"/>
    </location>
</feature>
<accession>A0ABT3T8W7</accession>
<gene>
    <name evidence="3" type="ORF">EYC82_15255</name>
</gene>
<dbReference type="RefSeq" id="WP_279250416.1">
    <property type="nucleotide sequence ID" value="NZ_SHNO01000001.1"/>
</dbReference>
<organism evidence="3 4">
    <name type="scientific">Candidatus Marimicrobium litorale</name>
    <dbReference type="NCBI Taxonomy" id="2518991"/>
    <lineage>
        <taxon>Bacteria</taxon>
        <taxon>Pseudomonadati</taxon>
        <taxon>Pseudomonadota</taxon>
        <taxon>Gammaproteobacteria</taxon>
        <taxon>Cellvibrionales</taxon>
        <taxon>Halieaceae</taxon>
        <taxon>Marimicrobium</taxon>
    </lineage>
</organism>
<reference evidence="3" key="1">
    <citation type="submission" date="2019-02" db="EMBL/GenBank/DDBJ databases">
        <authorList>
            <person name="Li S.-H."/>
        </authorList>
    </citation>
    <scope>NUCLEOTIDE SEQUENCE</scope>
    <source>
        <strain evidence="3">IMCC11814</strain>
    </source>
</reference>
<sequence length="257" mass="28129">MRAIPFLIFLLTLSLSGHTLADSEGKGANNRLSAAEKSQGWKLLWDGETSRGWRSARSDSFPKAGWVMNDGVLTVLESGGGESAEGGDIVTEERYADFELKLDFKITPGANSGIKYFCQPNLDPITGDGSKTQTGSAIGLEFQILDDEKHPDAQKGRSGNRTMGSLYDLIAANAEKHSNPVGQWNSAHIIAKGQHVEHWLNGQQLLEYERSSPEFSATVARSKYSKIPGFGEWKDGHILLQDHGNAVSFRNIKILAR</sequence>
<dbReference type="EMBL" id="SHNO01000001">
    <property type="protein sequence ID" value="MCX2978723.1"/>
    <property type="molecule type" value="Genomic_DNA"/>
</dbReference>
<dbReference type="Gene3D" id="2.60.120.560">
    <property type="entry name" value="Exo-inulinase, domain 1"/>
    <property type="match status" value="1"/>
</dbReference>
<evidence type="ECO:0000313" key="4">
    <source>
        <dbReference type="Proteomes" id="UP001143304"/>
    </source>
</evidence>
<evidence type="ECO:0000259" key="2">
    <source>
        <dbReference type="Pfam" id="PF06439"/>
    </source>
</evidence>